<keyword evidence="1" id="KW-0175">Coiled coil</keyword>
<dbReference type="EMBL" id="CACVAQ010000295">
    <property type="protein sequence ID" value="CAA6821254.1"/>
    <property type="molecule type" value="Genomic_DNA"/>
</dbReference>
<feature type="coiled-coil region" evidence="1">
    <location>
        <begin position="3"/>
        <end position="39"/>
    </location>
</feature>
<evidence type="ECO:0000256" key="1">
    <source>
        <dbReference type="SAM" id="Coils"/>
    </source>
</evidence>
<accession>A0A6S6TPF5</accession>
<evidence type="ECO:0000313" key="3">
    <source>
        <dbReference type="EMBL" id="CAA6821254.1"/>
    </source>
</evidence>
<proteinExistence type="predicted"/>
<protein>
    <recommendedName>
        <fullName evidence="2">LysM domain-containing protein</fullName>
    </recommendedName>
</protein>
<dbReference type="InterPro" id="IPR036779">
    <property type="entry name" value="LysM_dom_sf"/>
</dbReference>
<dbReference type="InterPro" id="IPR018392">
    <property type="entry name" value="LysM"/>
</dbReference>
<dbReference type="SMART" id="SM00257">
    <property type="entry name" value="LysM"/>
    <property type="match status" value="1"/>
</dbReference>
<dbReference type="AlphaFoldDB" id="A0A6S6TPF5"/>
<gene>
    <name evidence="3" type="ORF">HELGO_WM18248</name>
</gene>
<evidence type="ECO:0000259" key="2">
    <source>
        <dbReference type="PROSITE" id="PS51782"/>
    </source>
</evidence>
<dbReference type="Pfam" id="PF01476">
    <property type="entry name" value="LysM"/>
    <property type="match status" value="1"/>
</dbReference>
<dbReference type="Gene3D" id="3.10.350.10">
    <property type="entry name" value="LysM domain"/>
    <property type="match status" value="1"/>
</dbReference>
<sequence>MDAKRAAKQAAKQQAELEAKAAAEQAEKLKIENERLVNTYQYHQVKNKETILQIAAKYNVSISDLKALNNISIQTTLRKGMQLKIRKQ</sequence>
<feature type="domain" description="LysM" evidence="2">
    <location>
        <begin position="41"/>
        <end position="85"/>
    </location>
</feature>
<dbReference type="PROSITE" id="PS51782">
    <property type="entry name" value="LYSM"/>
    <property type="match status" value="1"/>
</dbReference>
<dbReference type="SUPFAM" id="SSF54106">
    <property type="entry name" value="LysM domain"/>
    <property type="match status" value="1"/>
</dbReference>
<name>A0A6S6TPF5_9BACT</name>
<organism evidence="3">
    <name type="scientific">uncultured Aureispira sp</name>
    <dbReference type="NCBI Taxonomy" id="1331704"/>
    <lineage>
        <taxon>Bacteria</taxon>
        <taxon>Pseudomonadati</taxon>
        <taxon>Bacteroidota</taxon>
        <taxon>Saprospiria</taxon>
        <taxon>Saprospirales</taxon>
        <taxon>Saprospiraceae</taxon>
        <taxon>Aureispira</taxon>
        <taxon>environmental samples</taxon>
    </lineage>
</organism>
<reference evidence="3" key="1">
    <citation type="submission" date="2020-01" db="EMBL/GenBank/DDBJ databases">
        <authorList>
            <person name="Meier V. D."/>
            <person name="Meier V D."/>
        </authorList>
    </citation>
    <scope>NUCLEOTIDE SEQUENCE</scope>
    <source>
        <strain evidence="3">HLG_WM_MAG_10</strain>
    </source>
</reference>
<dbReference type="CDD" id="cd00118">
    <property type="entry name" value="LysM"/>
    <property type="match status" value="1"/>
</dbReference>